<dbReference type="AlphaFoldDB" id="A0A8J5W5J5"/>
<accession>A0A8J5W5J5</accession>
<proteinExistence type="predicted"/>
<organism evidence="2 3">
    <name type="scientific">Zizania palustris</name>
    <name type="common">Northern wild rice</name>
    <dbReference type="NCBI Taxonomy" id="103762"/>
    <lineage>
        <taxon>Eukaryota</taxon>
        <taxon>Viridiplantae</taxon>
        <taxon>Streptophyta</taxon>
        <taxon>Embryophyta</taxon>
        <taxon>Tracheophyta</taxon>
        <taxon>Spermatophyta</taxon>
        <taxon>Magnoliopsida</taxon>
        <taxon>Liliopsida</taxon>
        <taxon>Poales</taxon>
        <taxon>Poaceae</taxon>
        <taxon>BOP clade</taxon>
        <taxon>Oryzoideae</taxon>
        <taxon>Oryzeae</taxon>
        <taxon>Zizaniinae</taxon>
        <taxon>Zizania</taxon>
    </lineage>
</organism>
<evidence type="ECO:0000313" key="3">
    <source>
        <dbReference type="Proteomes" id="UP000729402"/>
    </source>
</evidence>
<sequence length="292" mass="31287">PHRPHRLVGSIASPGRCPGRPPPDHYLRLSSPKKLTNQKIHSLLSSCASIPRRRSSLSRARDSLRFCSVSQFILPLAASLCVTASGTVRASCGGRIDGKKRVAPASAAPPVFPFPEAADDEPRHFSDYGFEDNPRLRFFYNAEATRPAAARRQQQQPLESARFKLQKLISKKPTASSSSSAAGGGGVPLPPQRSSSSSAAPTIPPPPSPPPLPPLRPTALPCRPSWATVPRQRRRRRRGSAACTCWAPAMRSGHHLATRSSAPPLPCSPTSASGRTAAAPEEDELRRCPSTS</sequence>
<feature type="non-terminal residue" evidence="2">
    <location>
        <position position="1"/>
    </location>
</feature>
<dbReference type="OrthoDB" id="696784at2759"/>
<comment type="caution">
    <text evidence="2">The sequence shown here is derived from an EMBL/GenBank/DDBJ whole genome shotgun (WGS) entry which is preliminary data.</text>
</comment>
<evidence type="ECO:0000313" key="2">
    <source>
        <dbReference type="EMBL" id="KAG8081588.1"/>
    </source>
</evidence>
<protein>
    <submittedName>
        <fullName evidence="2">Uncharacterized protein</fullName>
    </submittedName>
</protein>
<dbReference type="Proteomes" id="UP000729402">
    <property type="component" value="Unassembled WGS sequence"/>
</dbReference>
<name>A0A8J5W5J5_ZIZPA</name>
<feature type="region of interest" description="Disordered" evidence="1">
    <location>
        <begin position="1"/>
        <end position="22"/>
    </location>
</feature>
<feature type="compositionally biased region" description="Pro residues" evidence="1">
    <location>
        <begin position="202"/>
        <end position="216"/>
    </location>
</feature>
<reference evidence="2" key="1">
    <citation type="journal article" date="2021" name="bioRxiv">
        <title>Whole Genome Assembly and Annotation of Northern Wild Rice, Zizania palustris L., Supports a Whole Genome Duplication in the Zizania Genus.</title>
        <authorList>
            <person name="Haas M."/>
            <person name="Kono T."/>
            <person name="Macchietto M."/>
            <person name="Millas R."/>
            <person name="McGilp L."/>
            <person name="Shao M."/>
            <person name="Duquette J."/>
            <person name="Hirsch C.N."/>
            <person name="Kimball J."/>
        </authorList>
    </citation>
    <scope>NUCLEOTIDE SEQUENCE</scope>
    <source>
        <tissue evidence="2">Fresh leaf tissue</tissue>
    </source>
</reference>
<feature type="compositionally biased region" description="Low complexity" evidence="1">
    <location>
        <begin position="192"/>
        <end position="201"/>
    </location>
</feature>
<dbReference type="EMBL" id="JAAALK010000168">
    <property type="protein sequence ID" value="KAG8081588.1"/>
    <property type="molecule type" value="Genomic_DNA"/>
</dbReference>
<keyword evidence="3" id="KW-1185">Reference proteome</keyword>
<evidence type="ECO:0000256" key="1">
    <source>
        <dbReference type="SAM" id="MobiDB-lite"/>
    </source>
</evidence>
<feature type="region of interest" description="Disordered" evidence="1">
    <location>
        <begin position="169"/>
        <end position="292"/>
    </location>
</feature>
<reference evidence="2" key="2">
    <citation type="submission" date="2021-02" db="EMBL/GenBank/DDBJ databases">
        <authorList>
            <person name="Kimball J.A."/>
            <person name="Haas M.W."/>
            <person name="Macchietto M."/>
            <person name="Kono T."/>
            <person name="Duquette J."/>
            <person name="Shao M."/>
        </authorList>
    </citation>
    <scope>NUCLEOTIDE SEQUENCE</scope>
    <source>
        <tissue evidence="2">Fresh leaf tissue</tissue>
    </source>
</reference>
<gene>
    <name evidence="2" type="ORF">GUJ93_ZPchr0575g29176</name>
</gene>